<feature type="domain" description="NmrA-like" evidence="4">
    <location>
        <begin position="3"/>
        <end position="239"/>
    </location>
</feature>
<dbReference type="AlphaFoldDB" id="A0AAN6LWG2"/>
<dbReference type="EMBL" id="WVTA01000007">
    <property type="protein sequence ID" value="KAK3208421.1"/>
    <property type="molecule type" value="Genomic_DNA"/>
</dbReference>
<name>A0AAN6LWG2_9PLEO</name>
<dbReference type="PANTHER" id="PTHR47706:SF4">
    <property type="entry name" value="NMRA-LIKE DOMAIN-CONTAINING PROTEIN"/>
    <property type="match status" value="1"/>
</dbReference>
<dbReference type="Gene3D" id="3.40.50.720">
    <property type="entry name" value="NAD(P)-binding Rossmann-like Domain"/>
    <property type="match status" value="1"/>
</dbReference>
<dbReference type="InterPro" id="IPR051609">
    <property type="entry name" value="NmrA/Isoflavone_reductase-like"/>
</dbReference>
<dbReference type="GO" id="GO:0016491">
    <property type="term" value="F:oxidoreductase activity"/>
    <property type="evidence" value="ECO:0007669"/>
    <property type="project" value="UniProtKB-KW"/>
</dbReference>
<comment type="caution">
    <text evidence="5">The sequence shown here is derived from an EMBL/GenBank/DDBJ whole genome shotgun (WGS) entry which is preliminary data.</text>
</comment>
<evidence type="ECO:0000313" key="6">
    <source>
        <dbReference type="Proteomes" id="UP001280581"/>
    </source>
</evidence>
<evidence type="ECO:0000256" key="1">
    <source>
        <dbReference type="ARBA" id="ARBA00005725"/>
    </source>
</evidence>
<organism evidence="5 6">
    <name type="scientific">Pseudopithomyces chartarum</name>
    <dbReference type="NCBI Taxonomy" id="1892770"/>
    <lineage>
        <taxon>Eukaryota</taxon>
        <taxon>Fungi</taxon>
        <taxon>Dikarya</taxon>
        <taxon>Ascomycota</taxon>
        <taxon>Pezizomycotina</taxon>
        <taxon>Dothideomycetes</taxon>
        <taxon>Pleosporomycetidae</taxon>
        <taxon>Pleosporales</taxon>
        <taxon>Massarineae</taxon>
        <taxon>Didymosphaeriaceae</taxon>
        <taxon>Pseudopithomyces</taxon>
    </lineage>
</organism>
<keyword evidence="2" id="KW-0521">NADP</keyword>
<comment type="similarity">
    <text evidence="1">Belongs to the NmrA-type oxidoreductase family. Isoflavone reductase subfamily.</text>
</comment>
<dbReference type="PANTHER" id="PTHR47706">
    <property type="entry name" value="NMRA-LIKE FAMILY PROTEIN"/>
    <property type="match status" value="1"/>
</dbReference>
<sequence length="317" mass="35362">MVKIAIAGGSGQVAREVIDALLTTKKHTIIVLTRTSAKPDMNSKIEQRVIDYQDTGDLVNVLHGVHTVLSFIQLLSDPDQKAQRNLIDAAVKAGVKRFAPSEYGSAGTVNMPWWEGKQKIREYLEQINKPNKILEYCLFQPGLFMNYLAFPNRTSKHLSPLGTVYDFQNKRALTVENYESAAMTWTSVADLSAIIAMAVDYKGEWPKIGGIQGEKVTGTQLIQAGERIRCQPFTVERLSLKDLEEGKLRSSWSLSASHKAVSKDEAARMLEQVTIGMLLSVAKGAWEGSAEWNQIFPEYRFTSMESFIVDVWGEADD</sequence>
<evidence type="ECO:0000313" key="5">
    <source>
        <dbReference type="EMBL" id="KAK3208421.1"/>
    </source>
</evidence>
<dbReference type="Pfam" id="PF05368">
    <property type="entry name" value="NmrA"/>
    <property type="match status" value="1"/>
</dbReference>
<proteinExistence type="inferred from homology"/>
<gene>
    <name evidence="5" type="ORF">GRF29_77g678224</name>
</gene>
<dbReference type="Proteomes" id="UP001280581">
    <property type="component" value="Unassembled WGS sequence"/>
</dbReference>
<reference evidence="5 6" key="1">
    <citation type="submission" date="2021-02" db="EMBL/GenBank/DDBJ databases">
        <title>Genome assembly of Pseudopithomyces chartarum.</title>
        <authorList>
            <person name="Jauregui R."/>
            <person name="Singh J."/>
            <person name="Voisey C."/>
        </authorList>
    </citation>
    <scope>NUCLEOTIDE SEQUENCE [LARGE SCALE GENOMIC DNA]</scope>
    <source>
        <strain evidence="5 6">AGR01</strain>
    </source>
</reference>
<evidence type="ECO:0000256" key="3">
    <source>
        <dbReference type="ARBA" id="ARBA00023002"/>
    </source>
</evidence>
<dbReference type="InterPro" id="IPR008030">
    <property type="entry name" value="NmrA-like"/>
</dbReference>
<keyword evidence="3" id="KW-0560">Oxidoreductase</keyword>
<accession>A0AAN6LWG2</accession>
<evidence type="ECO:0000259" key="4">
    <source>
        <dbReference type="Pfam" id="PF05368"/>
    </source>
</evidence>
<keyword evidence="6" id="KW-1185">Reference proteome</keyword>
<dbReference type="InterPro" id="IPR036291">
    <property type="entry name" value="NAD(P)-bd_dom_sf"/>
</dbReference>
<evidence type="ECO:0000256" key="2">
    <source>
        <dbReference type="ARBA" id="ARBA00022857"/>
    </source>
</evidence>
<dbReference type="SUPFAM" id="SSF51735">
    <property type="entry name" value="NAD(P)-binding Rossmann-fold domains"/>
    <property type="match status" value="1"/>
</dbReference>
<protein>
    <recommendedName>
        <fullName evidence="4">NmrA-like domain-containing protein</fullName>
    </recommendedName>
</protein>